<reference evidence="2 3" key="1">
    <citation type="submission" date="2017-02" db="EMBL/GenBank/DDBJ databases">
        <title>Complete genome sequences of Mycobacterium kansasii strains isolated from rhesus macaques.</title>
        <authorList>
            <person name="Panda A."/>
            <person name="Nagaraj S."/>
            <person name="Zhao X."/>
            <person name="Tettelin H."/>
            <person name="Detolla L.J."/>
        </authorList>
    </citation>
    <scope>NUCLEOTIDE SEQUENCE [LARGE SCALE GENOMIC DNA]</scope>
    <source>
        <strain evidence="2 3">11-3813</strain>
    </source>
</reference>
<dbReference type="EMBL" id="MVBM01000007">
    <property type="protein sequence ID" value="OOK68653.1"/>
    <property type="molecule type" value="Genomic_DNA"/>
</dbReference>
<feature type="compositionally biased region" description="Basic and acidic residues" evidence="1">
    <location>
        <begin position="13"/>
        <end position="23"/>
    </location>
</feature>
<name>A0A1V3WNV8_MYCKA</name>
<proteinExistence type="predicted"/>
<feature type="region of interest" description="Disordered" evidence="1">
    <location>
        <begin position="1"/>
        <end position="23"/>
    </location>
</feature>
<comment type="caution">
    <text evidence="2">The sequence shown here is derived from an EMBL/GenBank/DDBJ whole genome shotgun (WGS) entry which is preliminary data.</text>
</comment>
<evidence type="ECO:0000256" key="1">
    <source>
        <dbReference type="SAM" id="MobiDB-lite"/>
    </source>
</evidence>
<gene>
    <name evidence="2" type="ORF">BZL30_7000</name>
</gene>
<evidence type="ECO:0000313" key="3">
    <source>
        <dbReference type="Proteomes" id="UP000189229"/>
    </source>
</evidence>
<dbReference type="AlphaFoldDB" id="A0A1V3WNV8"/>
<evidence type="ECO:0000313" key="2">
    <source>
        <dbReference type="EMBL" id="OOK68653.1"/>
    </source>
</evidence>
<organism evidence="2 3">
    <name type="scientific">Mycobacterium kansasii</name>
    <dbReference type="NCBI Taxonomy" id="1768"/>
    <lineage>
        <taxon>Bacteria</taxon>
        <taxon>Bacillati</taxon>
        <taxon>Actinomycetota</taxon>
        <taxon>Actinomycetes</taxon>
        <taxon>Mycobacteriales</taxon>
        <taxon>Mycobacteriaceae</taxon>
        <taxon>Mycobacterium</taxon>
    </lineage>
</organism>
<protein>
    <submittedName>
        <fullName evidence="2">Uncharacterized protein</fullName>
    </submittedName>
</protein>
<dbReference type="Proteomes" id="UP000189229">
    <property type="component" value="Unassembled WGS sequence"/>
</dbReference>
<sequence>MNPGSPICHSPFVRRDTDTRETDPSVLAVRTSITYRTNPCVISAHQRW</sequence>
<accession>A0A1V3WNV8</accession>